<keyword evidence="1" id="KW-0004">4Fe-4S</keyword>
<evidence type="ECO:0000313" key="8">
    <source>
        <dbReference type="EMBL" id="APE95323.1"/>
    </source>
</evidence>
<evidence type="ECO:0000256" key="2">
    <source>
        <dbReference type="ARBA" id="ARBA00022723"/>
    </source>
</evidence>
<dbReference type="PROSITE" id="PS51379">
    <property type="entry name" value="4FE4S_FER_2"/>
    <property type="match status" value="2"/>
</dbReference>
<dbReference type="AlphaFoldDB" id="A0A1J1AC13"/>
<evidence type="ECO:0000259" key="7">
    <source>
        <dbReference type="PROSITE" id="PS51379"/>
    </source>
</evidence>
<proteinExistence type="predicted"/>
<dbReference type="GO" id="GO:0004368">
    <property type="term" value="F:glycerol-3-phosphate dehydrogenase (quinone) activity"/>
    <property type="evidence" value="ECO:0007669"/>
    <property type="project" value="UniProtKB-EC"/>
</dbReference>
<keyword evidence="3" id="KW-0677">Repeat</keyword>
<dbReference type="GeneID" id="30417389"/>
<dbReference type="InterPro" id="IPR004017">
    <property type="entry name" value="Cys_rich_dom"/>
</dbReference>
<feature type="region of interest" description="Disordered" evidence="6">
    <location>
        <begin position="1"/>
        <end position="22"/>
    </location>
</feature>
<dbReference type="NCBIfam" id="NF008369">
    <property type="entry name" value="PRK11168.1"/>
    <property type="match status" value="1"/>
</dbReference>
<name>A0A1J1AC13_9EURY</name>
<dbReference type="PANTHER" id="PTHR32479:SF19">
    <property type="entry name" value="ANAEROBIC GLYCEROL-3-PHOSPHATE DEHYDROGENASE SUBUNIT C"/>
    <property type="match status" value="1"/>
</dbReference>
<dbReference type="Pfam" id="PF02754">
    <property type="entry name" value="CCG"/>
    <property type="match status" value="2"/>
</dbReference>
<feature type="domain" description="4Fe-4S ferredoxin-type" evidence="7">
    <location>
        <begin position="60"/>
        <end position="93"/>
    </location>
</feature>
<reference evidence="9" key="1">
    <citation type="submission" date="2016-08" db="EMBL/GenBank/DDBJ databases">
        <title>Discovery of first anaerobic lithoheterotrophic haloarchae widely represented in hypersaline habitats.</title>
        <authorList>
            <person name="Sorokin D.Y."/>
            <person name="Kublanov I.V."/>
            <person name="Roman P."/>
            <person name="Sinninghe Damste J.S."/>
            <person name="Golyshin P.N."/>
            <person name="Rojo D."/>
            <person name="Ciordia S."/>
            <person name="Mena Md.C."/>
            <person name="Ferrer M."/>
            <person name="Smedile F."/>
            <person name="Messina E."/>
            <person name="La Cono V."/>
            <person name="Yakimov M.M."/>
        </authorList>
    </citation>
    <scope>NUCLEOTIDE SEQUENCE [LARGE SCALE GENOMIC DNA]</scope>
    <source>
        <strain evidence="9">HSR6</strain>
    </source>
</reference>
<dbReference type="KEGG" id="hhsr:HSR6_0870"/>
<keyword evidence="9" id="KW-1185">Reference proteome</keyword>
<dbReference type="PROSITE" id="PS00198">
    <property type="entry name" value="4FE4S_FER_1"/>
    <property type="match status" value="2"/>
</dbReference>
<evidence type="ECO:0000256" key="6">
    <source>
        <dbReference type="SAM" id="MobiDB-lite"/>
    </source>
</evidence>
<dbReference type="SUPFAM" id="SSF46548">
    <property type="entry name" value="alpha-helical ferredoxin"/>
    <property type="match status" value="1"/>
</dbReference>
<dbReference type="GO" id="GO:0046872">
    <property type="term" value="F:metal ion binding"/>
    <property type="evidence" value="ECO:0007669"/>
    <property type="project" value="UniProtKB-KW"/>
</dbReference>
<dbReference type="InterPro" id="IPR009051">
    <property type="entry name" value="Helical_ferredxn"/>
</dbReference>
<keyword evidence="2" id="KW-0479">Metal-binding</keyword>
<dbReference type="OrthoDB" id="35334at2157"/>
<evidence type="ECO:0000313" key="9">
    <source>
        <dbReference type="Proteomes" id="UP000186165"/>
    </source>
</evidence>
<keyword evidence="8" id="KW-0560">Oxidoreductase</keyword>
<dbReference type="GO" id="GO:0051539">
    <property type="term" value="F:4 iron, 4 sulfur cluster binding"/>
    <property type="evidence" value="ECO:0007669"/>
    <property type="project" value="UniProtKB-KW"/>
</dbReference>
<feature type="domain" description="4Fe-4S ferredoxin-type" evidence="7">
    <location>
        <begin position="15"/>
        <end position="45"/>
    </location>
</feature>
<dbReference type="InterPro" id="IPR017900">
    <property type="entry name" value="4Fe4S_Fe_S_CS"/>
</dbReference>
<dbReference type="Proteomes" id="UP000186165">
    <property type="component" value="Chromosome"/>
</dbReference>
<dbReference type="PANTHER" id="PTHR32479">
    <property type="entry name" value="GLYCOLATE OXIDASE IRON-SULFUR SUBUNIT"/>
    <property type="match status" value="1"/>
</dbReference>
<dbReference type="EC" id="1.1.5.3" evidence="8"/>
<dbReference type="Pfam" id="PF13183">
    <property type="entry name" value="Fer4_8"/>
    <property type="match status" value="1"/>
</dbReference>
<keyword evidence="4" id="KW-0408">Iron</keyword>
<organism evidence="8 9">
    <name type="scientific">Halodesulfurarchaeum formicicum</name>
    <dbReference type="NCBI Taxonomy" id="1873524"/>
    <lineage>
        <taxon>Archaea</taxon>
        <taxon>Methanobacteriati</taxon>
        <taxon>Methanobacteriota</taxon>
        <taxon>Stenosarchaea group</taxon>
        <taxon>Halobacteria</taxon>
        <taxon>Halobacteriales</taxon>
        <taxon>Halobacteriaceae</taxon>
        <taxon>Halodesulfurarchaeum</taxon>
    </lineage>
</organism>
<dbReference type="Gene3D" id="1.10.1060.10">
    <property type="entry name" value="Alpha-helical ferredoxin"/>
    <property type="match status" value="1"/>
</dbReference>
<sequence length="417" mass="45763">MSAPRVPDLPEKTGGPPERTRTDPCHSCHICDEVCPVTPVNADFQGPKSQGPQEWRLRDGDVSVDHSIAACTNCLQCHAACPADVDLMALHTEARAEHVEERGWSLHALRDRLLANYGLLARLGSRVPRLANWAMDNRWLRSLAESVLGITAEREAPEFANETFREWWADRGGPQVESETKRVAYFHGDHANYHQPAVGKSLVRVYEHLGYEVRVPEQRCSGAPMVANGHLEDAERVTRKNVESFDPYIEAGYDVIATCTSCSLTLRETNPREFDLDGVDRLAANTYDAVEYLRMQDELADLELDSAALPDALSYHAPCHARDQGVDGAALPALRAAGVEVAHLGDDCSGMSGTYGWKEERYEDSMAIGEDLFAAAEAVEAEASLTECPTCGMQLEHGTDEEAVHPIEVLSAGLDGQ</sequence>
<dbReference type="RefSeq" id="WP_071932903.1">
    <property type="nucleotide sequence ID" value="NZ_CP016804.1"/>
</dbReference>
<evidence type="ECO:0000256" key="4">
    <source>
        <dbReference type="ARBA" id="ARBA00023004"/>
    </source>
</evidence>
<gene>
    <name evidence="8" type="primary">glpC</name>
    <name evidence="8" type="ORF">HSR6_0870</name>
</gene>
<protein>
    <submittedName>
        <fullName evidence="8">Anaerobic glycerol-3-phosphate dehydrogenase subunit C</fullName>
        <ecNumber evidence="8">1.1.5.3</ecNumber>
    </submittedName>
</protein>
<dbReference type="InterPro" id="IPR017896">
    <property type="entry name" value="4Fe4S_Fe-S-bd"/>
</dbReference>
<keyword evidence="5" id="KW-0411">Iron-sulfur</keyword>
<evidence type="ECO:0000256" key="1">
    <source>
        <dbReference type="ARBA" id="ARBA00022485"/>
    </source>
</evidence>
<accession>A0A1J1AC13</accession>
<evidence type="ECO:0000256" key="3">
    <source>
        <dbReference type="ARBA" id="ARBA00022737"/>
    </source>
</evidence>
<dbReference type="EMBL" id="CP016804">
    <property type="protein sequence ID" value="APE95323.1"/>
    <property type="molecule type" value="Genomic_DNA"/>
</dbReference>
<evidence type="ECO:0000256" key="5">
    <source>
        <dbReference type="ARBA" id="ARBA00023014"/>
    </source>
</evidence>